<organism evidence="1 2">
    <name type="scientific">Nesidiocoris tenuis</name>
    <dbReference type="NCBI Taxonomy" id="355587"/>
    <lineage>
        <taxon>Eukaryota</taxon>
        <taxon>Metazoa</taxon>
        <taxon>Ecdysozoa</taxon>
        <taxon>Arthropoda</taxon>
        <taxon>Hexapoda</taxon>
        <taxon>Insecta</taxon>
        <taxon>Pterygota</taxon>
        <taxon>Neoptera</taxon>
        <taxon>Paraneoptera</taxon>
        <taxon>Hemiptera</taxon>
        <taxon>Heteroptera</taxon>
        <taxon>Panheteroptera</taxon>
        <taxon>Cimicomorpha</taxon>
        <taxon>Miridae</taxon>
        <taxon>Dicyphina</taxon>
        <taxon>Nesidiocoris</taxon>
    </lineage>
</organism>
<dbReference type="GO" id="GO:0005886">
    <property type="term" value="C:plasma membrane"/>
    <property type="evidence" value="ECO:0007669"/>
    <property type="project" value="TreeGrafter"/>
</dbReference>
<accession>A0A6H5H142</accession>
<dbReference type="PANTHER" id="PTHR45943">
    <property type="entry name" value="E3 UBIQUITIN-PROTEIN LIGASE MYCBP2"/>
    <property type="match status" value="1"/>
</dbReference>
<name>A0A6H5H142_9HEMI</name>
<sequence>MEVEMQMKNGRLCDSSRARGPPARINYIISTRLPPRSRLVHSGIVRKILARIFDIPILAMLCSKSTFYIFERGGSGKSPSDLIRFDLFREKVVDGSQCININWTRLSSRVFVVGFPFIKNRLQPSDSGWRFSWRGSAVLYRPAEKSKSKLITSLARFVTTFFVCSTSGPTPFPRNWIITALLSISRSSEARPKHEPVCDRVFYNRRCHRGPPVKACSCVPSAAAQSAQPAPGNEASAKESNLSRLWDAEKSHNVLRLEMKGGDNSMRIRQVRVLGKMDGESLKVRPQHSAHSIQQRNTESETLRVFRLITSQGKLSEAWANVTKGAIAENVLNLTRLSEAQRSSNECLRSPTLWLALASLCVLDRDHVERLSSGQWRNTADGKPPPPRVCKEEEEAIKVDLHEGCGRTKLFWALLLADCSTLKALVEFREGARAQSSSLGVCRFCGASGSSGLLSIGNVCVSPECQVRC</sequence>
<dbReference type="PANTHER" id="PTHR45943:SF1">
    <property type="entry name" value="E3 UBIQUITIN-PROTEIN LIGASE MYCBP2"/>
    <property type="match status" value="1"/>
</dbReference>
<evidence type="ECO:0000313" key="2">
    <source>
        <dbReference type="Proteomes" id="UP000479000"/>
    </source>
</evidence>
<dbReference type="EMBL" id="CADCXU010021821">
    <property type="protein sequence ID" value="CAB0009499.1"/>
    <property type="molecule type" value="Genomic_DNA"/>
</dbReference>
<keyword evidence="2" id="KW-1185">Reference proteome</keyword>
<proteinExistence type="predicted"/>
<dbReference type="GO" id="GO:0008582">
    <property type="term" value="P:regulation of synaptic assembly at neuromuscular junction"/>
    <property type="evidence" value="ECO:0007669"/>
    <property type="project" value="TreeGrafter"/>
</dbReference>
<dbReference type="GO" id="GO:0005634">
    <property type="term" value="C:nucleus"/>
    <property type="evidence" value="ECO:0007669"/>
    <property type="project" value="TreeGrafter"/>
</dbReference>
<reference evidence="1 2" key="1">
    <citation type="submission" date="2020-02" db="EMBL/GenBank/DDBJ databases">
        <authorList>
            <person name="Ferguson B K."/>
        </authorList>
    </citation>
    <scope>NUCLEOTIDE SEQUENCE [LARGE SCALE GENOMIC DNA]</scope>
</reference>
<dbReference type="AlphaFoldDB" id="A0A6H5H142"/>
<dbReference type="OrthoDB" id="6050183at2759"/>
<dbReference type="GO" id="GO:0061630">
    <property type="term" value="F:ubiquitin protein ligase activity"/>
    <property type="evidence" value="ECO:0007669"/>
    <property type="project" value="TreeGrafter"/>
</dbReference>
<gene>
    <name evidence="1" type="ORF">NTEN_LOCUS14640</name>
</gene>
<dbReference type="GO" id="GO:0007411">
    <property type="term" value="P:axon guidance"/>
    <property type="evidence" value="ECO:0007669"/>
    <property type="project" value="TreeGrafter"/>
</dbReference>
<protein>
    <submittedName>
        <fullName evidence="1">Uncharacterized protein</fullName>
    </submittedName>
</protein>
<evidence type="ECO:0000313" key="1">
    <source>
        <dbReference type="EMBL" id="CAB0009499.1"/>
    </source>
</evidence>
<dbReference type="Proteomes" id="UP000479000">
    <property type="component" value="Unassembled WGS sequence"/>
</dbReference>